<keyword evidence="5" id="KW-0560">Oxidoreductase</keyword>
<comment type="similarity">
    <text evidence="2">Belongs to the DAMOX/DASOX family.</text>
</comment>
<dbReference type="EMBL" id="LT598453">
    <property type="protein sequence ID" value="SCV04956.1"/>
    <property type="molecule type" value="Genomic_DNA"/>
</dbReference>
<dbReference type="InterPro" id="IPR006181">
    <property type="entry name" value="D-amino_acid_oxidase_CS"/>
</dbReference>
<reference evidence="9" key="1">
    <citation type="submission" date="2016-03" db="EMBL/GenBank/DDBJ databases">
        <authorList>
            <person name="Devillers Hugo."/>
        </authorList>
    </citation>
    <scope>NUCLEOTIDE SEQUENCE [LARGE SCALE GENOMIC DNA]</scope>
</reference>
<feature type="binding site" evidence="6">
    <location>
        <position position="192"/>
    </location>
    <ligand>
        <name>FAD</name>
        <dbReference type="ChEBI" id="CHEBI:57692"/>
    </ligand>
</feature>
<name>A0A1G4KK72_9SACH</name>
<evidence type="ECO:0000256" key="4">
    <source>
        <dbReference type="ARBA" id="ARBA00022827"/>
    </source>
</evidence>
<comment type="cofactor">
    <cofactor evidence="1 6">
        <name>FAD</name>
        <dbReference type="ChEBI" id="CHEBI:57692"/>
    </cofactor>
</comment>
<dbReference type="AlphaFoldDB" id="A0A1G4KK72"/>
<evidence type="ECO:0000313" key="9">
    <source>
        <dbReference type="Proteomes" id="UP000189911"/>
    </source>
</evidence>
<sequence>MSKVVVLGAGVSGLTSALCLLENFGDRIANLSILSSEWPGDYHAHDFTSPWAGANWASFAKKHEVDQIRRDKISYLKFEQLAASEPESGVKPYKLKSCFLKKEGLPWYIEQKFVREIKMITEEELNYRNLDPNLYHGVEFLSFTVTPNVYNNYLLAKIRKLGGEVRRVPRLDVITDVVSVVGLVPDLVVNATGVNAGKLLREEEPKELQNVVPIKGQILQIFEDLPYQVMVETLPKELKGRPNQFLNIFPRAEGGCIVGGIFAKGDWSNTVDEDLSKSILKVCRNHVPELRSVTTYNSYVALRPGREGGVRIALSKYRLKNFPETLNVVHNYGIGGAGYQSSYGSAMELCGIVSEVFTNRNKPKCSKL</sequence>
<evidence type="ECO:0000256" key="5">
    <source>
        <dbReference type="ARBA" id="ARBA00023002"/>
    </source>
</evidence>
<dbReference type="GO" id="GO:0019478">
    <property type="term" value="P:D-amino acid catabolic process"/>
    <property type="evidence" value="ECO:0007669"/>
    <property type="project" value="TreeGrafter"/>
</dbReference>
<dbReference type="InterPro" id="IPR006076">
    <property type="entry name" value="FAD-dep_OxRdtase"/>
</dbReference>
<dbReference type="OrthoDB" id="409956at2759"/>
<evidence type="ECO:0000256" key="3">
    <source>
        <dbReference type="ARBA" id="ARBA00022630"/>
    </source>
</evidence>
<proteinExistence type="inferred from homology"/>
<dbReference type="GO" id="GO:0003884">
    <property type="term" value="F:D-amino-acid oxidase activity"/>
    <property type="evidence" value="ECO:0007669"/>
    <property type="project" value="InterPro"/>
</dbReference>
<dbReference type="Gene3D" id="3.40.50.720">
    <property type="entry name" value="NAD(P)-binding Rossmann-like Domain"/>
    <property type="match status" value="1"/>
</dbReference>
<dbReference type="SUPFAM" id="SSF54373">
    <property type="entry name" value="FAD-linked reductases, C-terminal domain"/>
    <property type="match status" value="1"/>
</dbReference>
<gene>
    <name evidence="8" type="ORF">LANO_0G15148G</name>
</gene>
<dbReference type="GO" id="GO:0005737">
    <property type="term" value="C:cytoplasm"/>
    <property type="evidence" value="ECO:0007669"/>
    <property type="project" value="TreeGrafter"/>
</dbReference>
<protein>
    <submittedName>
        <fullName evidence="8">LANO_0G15148g1_1</fullName>
    </submittedName>
</protein>
<feature type="binding site" evidence="6">
    <location>
        <position position="336"/>
    </location>
    <ligand>
        <name>D-dopa</name>
        <dbReference type="ChEBI" id="CHEBI:149689"/>
    </ligand>
</feature>
<evidence type="ECO:0000256" key="2">
    <source>
        <dbReference type="ARBA" id="ARBA00006730"/>
    </source>
</evidence>
<dbReference type="Proteomes" id="UP000189911">
    <property type="component" value="Chromosome G"/>
</dbReference>
<feature type="domain" description="FAD dependent oxidoreductase" evidence="7">
    <location>
        <begin position="3"/>
        <end position="349"/>
    </location>
</feature>
<dbReference type="Gene3D" id="3.30.9.10">
    <property type="entry name" value="D-Amino Acid Oxidase, subunit A, domain 2"/>
    <property type="match status" value="1"/>
</dbReference>
<dbReference type="PIRSF" id="PIRSF000189">
    <property type="entry name" value="D-aa_oxidase"/>
    <property type="match status" value="1"/>
</dbReference>
<keyword evidence="4 6" id="KW-0274">FAD</keyword>
<organism evidence="8 9">
    <name type="scientific">Lachancea nothofagi CBS 11611</name>
    <dbReference type="NCBI Taxonomy" id="1266666"/>
    <lineage>
        <taxon>Eukaryota</taxon>
        <taxon>Fungi</taxon>
        <taxon>Dikarya</taxon>
        <taxon>Ascomycota</taxon>
        <taxon>Saccharomycotina</taxon>
        <taxon>Saccharomycetes</taxon>
        <taxon>Saccharomycetales</taxon>
        <taxon>Saccharomycetaceae</taxon>
        <taxon>Lachancea</taxon>
    </lineage>
</organism>
<accession>A0A1G4KK72</accession>
<keyword evidence="9" id="KW-1185">Reference proteome</keyword>
<dbReference type="Pfam" id="PF01266">
    <property type="entry name" value="DAO"/>
    <property type="match status" value="1"/>
</dbReference>
<dbReference type="GO" id="GO:0071949">
    <property type="term" value="F:FAD binding"/>
    <property type="evidence" value="ECO:0007669"/>
    <property type="project" value="InterPro"/>
</dbReference>
<evidence type="ECO:0000256" key="1">
    <source>
        <dbReference type="ARBA" id="ARBA00001974"/>
    </source>
</evidence>
<dbReference type="PROSITE" id="PS00677">
    <property type="entry name" value="DAO"/>
    <property type="match status" value="1"/>
</dbReference>
<keyword evidence="3" id="KW-0285">Flavoprotein</keyword>
<evidence type="ECO:0000259" key="7">
    <source>
        <dbReference type="Pfam" id="PF01266"/>
    </source>
</evidence>
<evidence type="ECO:0000313" key="8">
    <source>
        <dbReference type="EMBL" id="SCV04956.1"/>
    </source>
</evidence>
<dbReference type="PANTHER" id="PTHR11530:SF11">
    <property type="entry name" value="D-ASPARTATE OXIDASE"/>
    <property type="match status" value="1"/>
</dbReference>
<dbReference type="PANTHER" id="PTHR11530">
    <property type="entry name" value="D-AMINO ACID OXIDASE"/>
    <property type="match status" value="1"/>
</dbReference>
<evidence type="ECO:0000256" key="6">
    <source>
        <dbReference type="PIRSR" id="PIRSR000189-1"/>
    </source>
</evidence>
<dbReference type="InterPro" id="IPR023209">
    <property type="entry name" value="DAO"/>
</dbReference>
<feature type="binding site" evidence="6">
    <location>
        <position position="303"/>
    </location>
    <ligand>
        <name>D-dopa</name>
        <dbReference type="ChEBI" id="CHEBI:149689"/>
    </ligand>
</feature>
<feature type="binding site" evidence="6">
    <location>
        <begin position="48"/>
        <end position="49"/>
    </location>
    <ligand>
        <name>FAD</name>
        <dbReference type="ChEBI" id="CHEBI:57692"/>
    </ligand>
</feature>
<dbReference type="SUPFAM" id="SSF51971">
    <property type="entry name" value="Nucleotide-binding domain"/>
    <property type="match status" value="1"/>
</dbReference>